<dbReference type="OrthoDB" id="407495at2759"/>
<evidence type="ECO:0000313" key="3">
    <source>
        <dbReference type="Proteomes" id="UP000186817"/>
    </source>
</evidence>
<dbReference type="AlphaFoldDB" id="A0A1Q9D581"/>
<sequence>MAGHALMLSASSQARPGILQVQRALRVPGATFTGKARCRQGATVASLSLVAGKLRRHAASRAHPGRPLDKFQVGEHVEGMVVQIYCPGGVSVDVGCSDTYAFLEVEEFTDGFPRKGPFKYKPGDQISARILSVNPEARAADHGEPDPHGEHGDTGRLYLTLRSGADLARPDRYVADSSRPADVRAFRDTEQGEWLTGEVVMMSSWAVYVKVTSPAGKPFVGILAEEDFDGEFVQDVARGSQVSVRIKEVDITNRRLLLTMRPPGDKRTFVLPKAPRFPGWGSRLSTPGPWVKLIDFGAAQKLKHPQQTMDRLPGNLAAVSPERAAKLPYRYLEEAIESPANPLGTFLARLPVPACSLALEPPKLLELTAEGLDSRLGARKLLWAPPLCRVESQQTFTRLTLLVWHLLSNWRPWSRAARLQTLPGRFWNQNDAVPIPPHHVASREVVQHDLSTTTTTSTRCCTCRDSPRKPDNGTISTLHCPRFCKRLLVPFSS</sequence>
<name>A0A1Q9D581_SYMMI</name>
<comment type="caution">
    <text evidence="2">The sequence shown here is derived from an EMBL/GenBank/DDBJ whole genome shotgun (WGS) entry which is preliminary data.</text>
</comment>
<keyword evidence="3" id="KW-1185">Reference proteome</keyword>
<feature type="domain" description="S1 motif" evidence="1">
    <location>
        <begin position="74"/>
        <end position="162"/>
    </location>
</feature>
<dbReference type="Gene3D" id="2.40.50.140">
    <property type="entry name" value="Nucleic acid-binding proteins"/>
    <property type="match status" value="2"/>
</dbReference>
<proteinExistence type="predicted"/>
<dbReference type="Proteomes" id="UP000186817">
    <property type="component" value="Unassembled WGS sequence"/>
</dbReference>
<dbReference type="PROSITE" id="PS50126">
    <property type="entry name" value="S1"/>
    <property type="match status" value="2"/>
</dbReference>
<dbReference type="InterPro" id="IPR012340">
    <property type="entry name" value="NA-bd_OB-fold"/>
</dbReference>
<gene>
    <name evidence="2" type="ORF">AK812_SmicGene28085</name>
</gene>
<dbReference type="EMBL" id="LSRX01000716">
    <property type="protein sequence ID" value="OLP90342.1"/>
    <property type="molecule type" value="Genomic_DNA"/>
</dbReference>
<reference evidence="2 3" key="1">
    <citation type="submission" date="2016-02" db="EMBL/GenBank/DDBJ databases">
        <title>Genome analysis of coral dinoflagellate symbionts highlights evolutionary adaptations to a symbiotic lifestyle.</title>
        <authorList>
            <person name="Aranda M."/>
            <person name="Li Y."/>
            <person name="Liew Y.J."/>
            <person name="Baumgarten S."/>
            <person name="Simakov O."/>
            <person name="Wilson M."/>
            <person name="Piel J."/>
            <person name="Ashoor H."/>
            <person name="Bougouffa S."/>
            <person name="Bajic V.B."/>
            <person name="Ryu T."/>
            <person name="Ravasi T."/>
            <person name="Bayer T."/>
            <person name="Micklem G."/>
            <person name="Kim H."/>
            <person name="Bhak J."/>
            <person name="Lajeunesse T.C."/>
            <person name="Voolstra C.R."/>
        </authorList>
    </citation>
    <scope>NUCLEOTIDE SEQUENCE [LARGE SCALE GENOMIC DNA]</scope>
    <source>
        <strain evidence="2 3">CCMP2467</strain>
    </source>
</reference>
<dbReference type="CDD" id="cd00164">
    <property type="entry name" value="S1_like"/>
    <property type="match status" value="1"/>
</dbReference>
<dbReference type="SUPFAM" id="SSF50249">
    <property type="entry name" value="Nucleic acid-binding proteins"/>
    <property type="match status" value="1"/>
</dbReference>
<evidence type="ECO:0000259" key="1">
    <source>
        <dbReference type="PROSITE" id="PS50126"/>
    </source>
</evidence>
<dbReference type="GO" id="GO:0003676">
    <property type="term" value="F:nucleic acid binding"/>
    <property type="evidence" value="ECO:0007669"/>
    <property type="project" value="InterPro"/>
</dbReference>
<dbReference type="SMART" id="SM00316">
    <property type="entry name" value="S1"/>
    <property type="match status" value="2"/>
</dbReference>
<evidence type="ECO:0000313" key="2">
    <source>
        <dbReference type="EMBL" id="OLP90342.1"/>
    </source>
</evidence>
<accession>A0A1Q9D581</accession>
<organism evidence="2 3">
    <name type="scientific">Symbiodinium microadriaticum</name>
    <name type="common">Dinoflagellate</name>
    <name type="synonym">Zooxanthella microadriatica</name>
    <dbReference type="NCBI Taxonomy" id="2951"/>
    <lineage>
        <taxon>Eukaryota</taxon>
        <taxon>Sar</taxon>
        <taxon>Alveolata</taxon>
        <taxon>Dinophyceae</taxon>
        <taxon>Suessiales</taxon>
        <taxon>Symbiodiniaceae</taxon>
        <taxon>Symbiodinium</taxon>
    </lineage>
</organism>
<feature type="domain" description="S1 motif" evidence="1">
    <location>
        <begin position="192"/>
        <end position="261"/>
    </location>
</feature>
<protein>
    <recommendedName>
        <fullName evidence="1">S1 motif domain-containing protein</fullName>
    </recommendedName>
</protein>
<dbReference type="InterPro" id="IPR003029">
    <property type="entry name" value="S1_domain"/>
</dbReference>